<protein>
    <recommendedName>
        <fullName evidence="2">Histidine kinase N-terminal 7TM region domain-containing protein</fullName>
    </recommendedName>
</protein>
<dbReference type="Proteomes" id="UP000722459">
    <property type="component" value="Unassembled WGS sequence"/>
</dbReference>
<feature type="domain" description="Histidine kinase N-terminal 7TM region" evidence="2">
    <location>
        <begin position="13"/>
        <end position="95"/>
    </location>
</feature>
<evidence type="ECO:0000259" key="2">
    <source>
        <dbReference type="Pfam" id="PF16927"/>
    </source>
</evidence>
<keyword evidence="1" id="KW-0812">Transmembrane</keyword>
<sequence length="99" mass="11693">MAIEYIHLILLEVSLVASLLLTLIVLSKKLKSLASLYYFFFMCAISVHIAGDLFFQLSTTVRDALFWIYVYWVGFFFLAIFFFYFATAFPKRKRLFFTN</sequence>
<keyword evidence="1" id="KW-0472">Membrane</keyword>
<organism evidence="3 4">
    <name type="scientific">Candidatus Iainarchaeum sp</name>
    <dbReference type="NCBI Taxonomy" id="3101447"/>
    <lineage>
        <taxon>Archaea</taxon>
        <taxon>Candidatus Iainarchaeota</taxon>
        <taxon>Candidatus Iainarchaeia</taxon>
        <taxon>Candidatus Iainarchaeales</taxon>
        <taxon>Candidatus Iainarchaeaceae</taxon>
        <taxon>Candidatus Iainarchaeum</taxon>
    </lineage>
</organism>
<accession>A0A8T5GD92</accession>
<gene>
    <name evidence="3" type="ORF">HON47_00265</name>
</gene>
<proteinExistence type="predicted"/>
<reference evidence="3" key="1">
    <citation type="journal article" date="2021" name="ISME J.">
        <title>Mercury methylation by metabolically versatile and cosmopolitan marine bacteria.</title>
        <authorList>
            <person name="Lin H."/>
            <person name="Ascher D.B."/>
            <person name="Myung Y."/>
            <person name="Lamborg C.H."/>
            <person name="Hallam S.J."/>
            <person name="Gionfriddo C.M."/>
            <person name="Holt K.E."/>
            <person name="Moreau J.W."/>
        </authorList>
    </citation>
    <scope>NUCLEOTIDE SEQUENCE</scope>
    <source>
        <strain evidence="3">SI075_bin30</strain>
    </source>
</reference>
<feature type="transmembrane region" description="Helical" evidence="1">
    <location>
        <begin position="38"/>
        <end position="58"/>
    </location>
</feature>
<dbReference type="EMBL" id="JABJNZ010000011">
    <property type="protein sequence ID" value="MBT4869993.1"/>
    <property type="molecule type" value="Genomic_DNA"/>
</dbReference>
<feature type="non-terminal residue" evidence="3">
    <location>
        <position position="99"/>
    </location>
</feature>
<feature type="transmembrane region" description="Helical" evidence="1">
    <location>
        <begin position="64"/>
        <end position="86"/>
    </location>
</feature>
<evidence type="ECO:0000313" key="3">
    <source>
        <dbReference type="EMBL" id="MBT4869993.1"/>
    </source>
</evidence>
<dbReference type="InterPro" id="IPR031621">
    <property type="entry name" value="HisKA_7TM"/>
</dbReference>
<feature type="transmembrane region" description="Helical" evidence="1">
    <location>
        <begin position="6"/>
        <end position="26"/>
    </location>
</feature>
<dbReference type="Pfam" id="PF16927">
    <property type="entry name" value="HisKA_7TM"/>
    <property type="match status" value="1"/>
</dbReference>
<evidence type="ECO:0000256" key="1">
    <source>
        <dbReference type="SAM" id="Phobius"/>
    </source>
</evidence>
<evidence type="ECO:0000313" key="4">
    <source>
        <dbReference type="Proteomes" id="UP000722459"/>
    </source>
</evidence>
<dbReference type="AlphaFoldDB" id="A0A8T5GD92"/>
<comment type="caution">
    <text evidence="3">The sequence shown here is derived from an EMBL/GenBank/DDBJ whole genome shotgun (WGS) entry which is preliminary data.</text>
</comment>
<name>A0A8T5GD92_9ARCH</name>
<keyword evidence="1" id="KW-1133">Transmembrane helix</keyword>